<feature type="transmembrane region" description="Helical" evidence="1">
    <location>
        <begin position="295"/>
        <end position="318"/>
    </location>
</feature>
<feature type="transmembrane region" description="Helical" evidence="1">
    <location>
        <begin position="200"/>
        <end position="221"/>
    </location>
</feature>
<reference evidence="2" key="2">
    <citation type="submission" date="2020-11" db="EMBL/GenBank/DDBJ databases">
        <authorList>
            <person name="McCartney M.A."/>
            <person name="Auch B."/>
            <person name="Kono T."/>
            <person name="Mallez S."/>
            <person name="Becker A."/>
            <person name="Gohl D.M."/>
            <person name="Silverstein K.A.T."/>
            <person name="Koren S."/>
            <person name="Bechman K.B."/>
            <person name="Herman A."/>
            <person name="Abrahante J.E."/>
            <person name="Garbe J."/>
        </authorList>
    </citation>
    <scope>NUCLEOTIDE SEQUENCE</scope>
    <source>
        <strain evidence="2">Duluth1</strain>
        <tissue evidence="2">Whole animal</tissue>
    </source>
</reference>
<evidence type="ECO:0000313" key="2">
    <source>
        <dbReference type="EMBL" id="KAH3817936.1"/>
    </source>
</evidence>
<name>A0A9D4GIC3_DREPO</name>
<dbReference type="InterPro" id="IPR036259">
    <property type="entry name" value="MFS_trans_sf"/>
</dbReference>
<accession>A0A9D4GIC3</accession>
<evidence type="ECO:0000313" key="3">
    <source>
        <dbReference type="Proteomes" id="UP000828390"/>
    </source>
</evidence>
<comment type="caution">
    <text evidence="2">The sequence shown here is derived from an EMBL/GenBank/DDBJ whole genome shotgun (WGS) entry which is preliminary data.</text>
</comment>
<organism evidence="2 3">
    <name type="scientific">Dreissena polymorpha</name>
    <name type="common">Zebra mussel</name>
    <name type="synonym">Mytilus polymorpha</name>
    <dbReference type="NCBI Taxonomy" id="45954"/>
    <lineage>
        <taxon>Eukaryota</taxon>
        <taxon>Metazoa</taxon>
        <taxon>Spiralia</taxon>
        <taxon>Lophotrochozoa</taxon>
        <taxon>Mollusca</taxon>
        <taxon>Bivalvia</taxon>
        <taxon>Autobranchia</taxon>
        <taxon>Heteroconchia</taxon>
        <taxon>Euheterodonta</taxon>
        <taxon>Imparidentia</taxon>
        <taxon>Neoheterodontei</taxon>
        <taxon>Myida</taxon>
        <taxon>Dreissenoidea</taxon>
        <taxon>Dreissenidae</taxon>
        <taxon>Dreissena</taxon>
    </lineage>
</organism>
<feature type="transmembrane region" description="Helical" evidence="1">
    <location>
        <begin position="55"/>
        <end position="75"/>
    </location>
</feature>
<feature type="transmembrane region" description="Helical" evidence="1">
    <location>
        <begin position="268"/>
        <end position="289"/>
    </location>
</feature>
<evidence type="ECO:0000256" key="1">
    <source>
        <dbReference type="SAM" id="Phobius"/>
    </source>
</evidence>
<reference evidence="2" key="1">
    <citation type="journal article" date="2019" name="bioRxiv">
        <title>The Genome of the Zebra Mussel, Dreissena polymorpha: A Resource for Invasive Species Research.</title>
        <authorList>
            <person name="McCartney M.A."/>
            <person name="Auch B."/>
            <person name="Kono T."/>
            <person name="Mallez S."/>
            <person name="Zhang Y."/>
            <person name="Obille A."/>
            <person name="Becker A."/>
            <person name="Abrahante J.E."/>
            <person name="Garbe J."/>
            <person name="Badalamenti J.P."/>
            <person name="Herman A."/>
            <person name="Mangelson H."/>
            <person name="Liachko I."/>
            <person name="Sullivan S."/>
            <person name="Sone E.D."/>
            <person name="Koren S."/>
            <person name="Silverstein K.A.T."/>
            <person name="Beckman K.B."/>
            <person name="Gohl D.M."/>
        </authorList>
    </citation>
    <scope>NUCLEOTIDE SEQUENCE</scope>
    <source>
        <strain evidence="2">Duluth1</strain>
        <tissue evidence="2">Whole animal</tissue>
    </source>
</reference>
<dbReference type="SUPFAM" id="SSF103473">
    <property type="entry name" value="MFS general substrate transporter"/>
    <property type="match status" value="1"/>
</dbReference>
<proteinExistence type="predicted"/>
<dbReference type="InterPro" id="IPR011701">
    <property type="entry name" value="MFS"/>
</dbReference>
<feature type="transmembrane region" description="Helical" evidence="1">
    <location>
        <begin position="361"/>
        <end position="382"/>
    </location>
</feature>
<feature type="transmembrane region" description="Helical" evidence="1">
    <location>
        <begin position="81"/>
        <end position="105"/>
    </location>
</feature>
<feature type="transmembrane region" description="Helical" evidence="1">
    <location>
        <begin position="25"/>
        <end position="48"/>
    </location>
</feature>
<dbReference type="InterPro" id="IPR050327">
    <property type="entry name" value="Proton-linked_MCT"/>
</dbReference>
<dbReference type="AlphaFoldDB" id="A0A9D4GIC3"/>
<dbReference type="Gene3D" id="1.20.1250.20">
    <property type="entry name" value="MFS general substrate transporter like domains"/>
    <property type="match status" value="1"/>
</dbReference>
<keyword evidence="3" id="KW-1185">Reference proteome</keyword>
<dbReference type="EMBL" id="JAIWYP010000005">
    <property type="protein sequence ID" value="KAH3817936.1"/>
    <property type="molecule type" value="Genomic_DNA"/>
</dbReference>
<dbReference type="PANTHER" id="PTHR11360:SF309">
    <property type="entry name" value="MONOCARBOXYLATE TRANSPORTER 7-LIKE PROTEIN"/>
    <property type="match status" value="1"/>
</dbReference>
<keyword evidence="1" id="KW-1133">Transmembrane helix</keyword>
<feature type="transmembrane region" description="Helical" evidence="1">
    <location>
        <begin position="241"/>
        <end position="261"/>
    </location>
</feature>
<keyword evidence="1" id="KW-0812">Transmembrane</keyword>
<dbReference type="PANTHER" id="PTHR11360">
    <property type="entry name" value="MONOCARBOXYLATE TRANSPORTER"/>
    <property type="match status" value="1"/>
</dbReference>
<dbReference type="Pfam" id="PF07690">
    <property type="entry name" value="MFS_1"/>
    <property type="match status" value="1"/>
</dbReference>
<feature type="transmembrane region" description="Helical" evidence="1">
    <location>
        <begin position="325"/>
        <end position="349"/>
    </location>
</feature>
<dbReference type="Proteomes" id="UP000828390">
    <property type="component" value="Unassembled WGS sequence"/>
</dbReference>
<keyword evidence="1" id="KW-0472">Membrane</keyword>
<protein>
    <submittedName>
        <fullName evidence="2">Uncharacterized protein</fullName>
    </submittedName>
</protein>
<dbReference type="GO" id="GO:0008028">
    <property type="term" value="F:monocarboxylic acid transmembrane transporter activity"/>
    <property type="evidence" value="ECO:0007669"/>
    <property type="project" value="TreeGrafter"/>
</dbReference>
<gene>
    <name evidence="2" type="ORF">DPMN_119521</name>
</gene>
<sequence length="419" mass="45462">MALLLPTGIATALFATRIEHVYISIAIVTGLGMCLLNVICLTLIGTMFKGRQRNICYSLLYVGQGATGIIYQYFLPWLVSSFGLMGTFLILGGIFSHVWVLPTLIQCTKELNSTKSGNESSVSGVNRNTKIEINKNSVNTIASDMTHGIEKKHEALDDGPENHVRLSDSCSSHKSTKKGNICIISSKCIDSDLVADLKRVLFAQNVLNVTAYGLLMAISNFHKSSQLDIAHWKGFSKEDGLNSFVILNGMTIFAGFVPGLMKLIPRCSISFLFVALSIISMSAHVLVIFTSTKILYSVANGLVGFAMGGVLTTANIALKISPKDLVSVSAGFMVTMNGLLTVSLGPILGYIRDLTGSYEPVLYTAVGLHVVVTSLFVFSFCCRKKNTDENQLTVDICKEHSATHTTDEFQYGCQSITHL</sequence>